<gene>
    <name evidence="4" type="ORF">UBRO2_01159</name>
    <name evidence="3" type="ORF">UBRO_08165</name>
</gene>
<feature type="region of interest" description="Disordered" evidence="1">
    <location>
        <begin position="814"/>
        <end position="848"/>
    </location>
</feature>
<dbReference type="EMBL" id="ULHB01000014">
    <property type="protein sequence ID" value="SYW76088.1"/>
    <property type="molecule type" value="Genomic_DNA"/>
</dbReference>
<feature type="compositionally biased region" description="Low complexity" evidence="1">
    <location>
        <begin position="691"/>
        <end position="707"/>
    </location>
</feature>
<reference evidence="4" key="3">
    <citation type="submission" date="2018-08" db="EMBL/GenBank/DDBJ databases">
        <authorList>
            <person name="Guldener U."/>
        </authorList>
    </citation>
    <scope>NUCLEOTIDE SEQUENCE</scope>
    <source>
        <strain evidence="4">UB2</strain>
    </source>
</reference>
<evidence type="ECO:0000313" key="5">
    <source>
        <dbReference type="Proteomes" id="UP000179920"/>
    </source>
</evidence>
<keyword evidence="6" id="KW-1185">Reference proteome</keyword>
<sequence length="848" mass="92455">MVALDSTSSTPAVTLPPPLQPRIPRAPICIIVLCDGTAQQRNWVKTSINTATKPGFHTFHHSDPHSDATASSTPNERGDEGDKKKRKSNSNSNDPAAETGDFFTNVALLAKVITQSSGLAPTSPPRSPKLGENAALDGDQPDPSRGGGVMPQVVFYQSGIGTGTGKIRNLVDQGTGLSLGSKIEEAYSFIVDNYQPGDELFLFGFSRGAYTARCISGLINWCGVLSKVEMTHFSEIWAAYQRRDPDDISSEVDAAETLYSATLKYPSAESEQVATNMYLFNLHCNSKLSPAAKANLEELRRKECAARRRKNMVVPPQIKVVGVWDTVSALGFPGMFQDNAMIDFFDFYDPGLGSNIQFAFHALSLEEDRKDFLPTMWYQPSVADTPSALPQSANGARGGARGGAEFSVKGQHMRSKQVLKQCWFQGVHTDCGGGYQYHGLSDITLIWMISQLVDPHTLPDGSTTLRPLLNVDLGLLASIIDRRREWGKQLPHRSRPTINYQHPRIVLQRKWDAETMKRTVWANMALTGRTNESIHSSVVCGGRIQPDSHPALAALWRDEKGGGREVLERMWKEAENWDGTLWPTEKLLYWDKRGPYPWVPGQGDWGLNPWIAPLIVSGGWNIPELARRDVKELVISAAQMRGMGDVDDSPEEDGSDGAGKGASGGSGADVDDQAIDGWGDVAATNPPAKPTDPTSSSSSPSTPTSTTLPILIAPMITNTPPPTALYPLIPSKELGENPVDPTTHPHLHSLFSTLYSLSTIPNSIIADILNFRLVPKTNLNQTMVQGWLWELGDKWAGYSDEVKVQALTAGLGLQHRKGKGGKGGKKLKKSETKAKKISEEESVVSDDI</sequence>
<feature type="region of interest" description="Disordered" evidence="1">
    <location>
        <begin position="641"/>
        <end position="707"/>
    </location>
</feature>
<dbReference type="PANTHER" id="PTHR33840">
    <property type="match status" value="1"/>
</dbReference>
<evidence type="ECO:0000259" key="2">
    <source>
        <dbReference type="Pfam" id="PF09994"/>
    </source>
</evidence>
<feature type="compositionally biased region" description="Acidic residues" evidence="1">
    <location>
        <begin position="645"/>
        <end position="655"/>
    </location>
</feature>
<evidence type="ECO:0000256" key="1">
    <source>
        <dbReference type="SAM" id="MobiDB-lite"/>
    </source>
</evidence>
<feature type="region of interest" description="Disordered" evidence="1">
    <location>
        <begin position="117"/>
        <end position="147"/>
    </location>
</feature>
<evidence type="ECO:0000313" key="6">
    <source>
        <dbReference type="Proteomes" id="UP000658997"/>
    </source>
</evidence>
<dbReference type="EMBL" id="LT558134">
    <property type="protein sequence ID" value="SAM85595.1"/>
    <property type="molecule type" value="Genomic_DNA"/>
</dbReference>
<feature type="compositionally biased region" description="Polar residues" evidence="1">
    <location>
        <begin position="1"/>
        <end position="12"/>
    </location>
</feature>
<dbReference type="Proteomes" id="UP000179920">
    <property type="component" value="Chromosome XVIII"/>
</dbReference>
<feature type="compositionally biased region" description="Gly residues" evidence="1">
    <location>
        <begin position="656"/>
        <end position="667"/>
    </location>
</feature>
<organism evidence="3 5">
    <name type="scientific">Ustilago bromivora</name>
    <dbReference type="NCBI Taxonomy" id="307758"/>
    <lineage>
        <taxon>Eukaryota</taxon>
        <taxon>Fungi</taxon>
        <taxon>Dikarya</taxon>
        <taxon>Basidiomycota</taxon>
        <taxon>Ustilaginomycotina</taxon>
        <taxon>Ustilaginomycetes</taxon>
        <taxon>Ustilaginales</taxon>
        <taxon>Ustilaginaceae</taxon>
        <taxon>Ustilago</taxon>
    </lineage>
</organism>
<reference evidence="5" key="1">
    <citation type="submission" date="2016-04" db="EMBL/GenBank/DDBJ databases">
        <authorList>
            <person name="Guldener U."/>
            <person name="Guldener U."/>
        </authorList>
    </citation>
    <scope>NUCLEOTIDE SEQUENCE [LARGE SCALE GENOMIC DNA]</scope>
    <source>
        <strain evidence="5">UB2112</strain>
    </source>
</reference>
<dbReference type="PANTHER" id="PTHR33840:SF1">
    <property type="entry name" value="TLE1 PHOSPHOLIPASE DOMAIN-CONTAINING PROTEIN"/>
    <property type="match status" value="1"/>
</dbReference>
<feature type="region of interest" description="Disordered" evidence="1">
    <location>
        <begin position="55"/>
        <end position="99"/>
    </location>
</feature>
<reference evidence="3" key="2">
    <citation type="submission" date="2016-04" db="EMBL/GenBank/DDBJ databases">
        <authorList>
            <person name="Evans L.H."/>
            <person name="Alamgir A."/>
            <person name="Owens N."/>
            <person name="Weber N.D."/>
            <person name="Virtaneva K."/>
            <person name="Barbian K."/>
            <person name="Babar A."/>
            <person name="Rosenke K."/>
        </authorList>
    </citation>
    <scope>NUCLEOTIDE SEQUENCE</scope>
    <source>
        <strain evidence="3">UB2112</strain>
    </source>
</reference>
<dbReference type="AlphaFoldDB" id="A0A1K0HB59"/>
<feature type="domain" description="T6SS Phospholipase effector Tle1-like catalytic" evidence="2">
    <location>
        <begin position="103"/>
        <end position="451"/>
    </location>
</feature>
<evidence type="ECO:0000313" key="3">
    <source>
        <dbReference type="EMBL" id="SAM85595.1"/>
    </source>
</evidence>
<dbReference type="InterPro" id="IPR018712">
    <property type="entry name" value="Tle1-like_cat"/>
</dbReference>
<feature type="compositionally biased region" description="Basic and acidic residues" evidence="1">
    <location>
        <begin position="829"/>
        <end position="839"/>
    </location>
</feature>
<accession>A0A1K0HB59</accession>
<name>A0A1K0HB59_9BASI</name>
<feature type="region of interest" description="Disordered" evidence="1">
    <location>
        <begin position="1"/>
        <end position="20"/>
    </location>
</feature>
<dbReference type="OrthoDB" id="3057168at2759"/>
<protein>
    <recommendedName>
        <fullName evidence="2">T6SS Phospholipase effector Tle1-like catalytic domain-containing protein</fullName>
    </recommendedName>
</protein>
<proteinExistence type="predicted"/>
<dbReference type="Pfam" id="PF09994">
    <property type="entry name" value="T6SS_Tle1-like_cat"/>
    <property type="match status" value="1"/>
</dbReference>
<evidence type="ECO:0000313" key="4">
    <source>
        <dbReference type="EMBL" id="SYW76088.1"/>
    </source>
</evidence>
<dbReference type="Proteomes" id="UP000658997">
    <property type="component" value="Unassembled WGS sequence"/>
</dbReference>
<feature type="compositionally biased region" description="Basic residues" evidence="1">
    <location>
        <begin position="814"/>
        <end position="828"/>
    </location>
</feature>